<proteinExistence type="predicted"/>
<name>A0AC60R1Q3_IXOPE</name>
<comment type="caution">
    <text evidence="1">The sequence shown here is derived from an EMBL/GenBank/DDBJ whole genome shotgun (WGS) entry which is preliminary data.</text>
</comment>
<evidence type="ECO:0000313" key="1">
    <source>
        <dbReference type="EMBL" id="KAG0445621.1"/>
    </source>
</evidence>
<keyword evidence="2" id="KW-1185">Reference proteome</keyword>
<reference evidence="1 2" key="1">
    <citation type="journal article" date="2020" name="Cell">
        <title>Large-Scale Comparative Analyses of Tick Genomes Elucidate Their Genetic Diversity and Vector Capacities.</title>
        <authorList>
            <consortium name="Tick Genome and Microbiome Consortium (TIGMIC)"/>
            <person name="Jia N."/>
            <person name="Wang J."/>
            <person name="Shi W."/>
            <person name="Du L."/>
            <person name="Sun Y."/>
            <person name="Zhan W."/>
            <person name="Jiang J.F."/>
            <person name="Wang Q."/>
            <person name="Zhang B."/>
            <person name="Ji P."/>
            <person name="Bell-Sakyi L."/>
            <person name="Cui X.M."/>
            <person name="Yuan T.T."/>
            <person name="Jiang B.G."/>
            <person name="Yang W.F."/>
            <person name="Lam T.T."/>
            <person name="Chang Q.C."/>
            <person name="Ding S.J."/>
            <person name="Wang X.J."/>
            <person name="Zhu J.G."/>
            <person name="Ruan X.D."/>
            <person name="Zhao L."/>
            <person name="Wei J.T."/>
            <person name="Ye R.Z."/>
            <person name="Que T.C."/>
            <person name="Du C.H."/>
            <person name="Zhou Y.H."/>
            <person name="Cheng J.X."/>
            <person name="Dai P.F."/>
            <person name="Guo W.B."/>
            <person name="Han X.H."/>
            <person name="Huang E.J."/>
            <person name="Li L.F."/>
            <person name="Wei W."/>
            <person name="Gao Y.C."/>
            <person name="Liu J.Z."/>
            <person name="Shao H.Z."/>
            <person name="Wang X."/>
            <person name="Wang C.C."/>
            <person name="Yang T.C."/>
            <person name="Huo Q.B."/>
            <person name="Li W."/>
            <person name="Chen H.Y."/>
            <person name="Chen S.E."/>
            <person name="Zhou L.G."/>
            <person name="Ni X.B."/>
            <person name="Tian J.H."/>
            <person name="Sheng Y."/>
            <person name="Liu T."/>
            <person name="Pan Y.S."/>
            <person name="Xia L.Y."/>
            <person name="Li J."/>
            <person name="Zhao F."/>
            <person name="Cao W.C."/>
        </authorList>
    </citation>
    <scope>NUCLEOTIDE SEQUENCE [LARGE SCALE GENOMIC DNA]</scope>
    <source>
        <strain evidence="1">Iper-2018</strain>
    </source>
</reference>
<accession>A0AC60R1Q3</accession>
<evidence type="ECO:0000313" key="2">
    <source>
        <dbReference type="Proteomes" id="UP000805193"/>
    </source>
</evidence>
<protein>
    <submittedName>
        <fullName evidence="1">Uncharacterized protein</fullName>
    </submittedName>
</protein>
<organism evidence="1 2">
    <name type="scientific">Ixodes persulcatus</name>
    <name type="common">Taiga tick</name>
    <dbReference type="NCBI Taxonomy" id="34615"/>
    <lineage>
        <taxon>Eukaryota</taxon>
        <taxon>Metazoa</taxon>
        <taxon>Ecdysozoa</taxon>
        <taxon>Arthropoda</taxon>
        <taxon>Chelicerata</taxon>
        <taxon>Arachnida</taxon>
        <taxon>Acari</taxon>
        <taxon>Parasitiformes</taxon>
        <taxon>Ixodida</taxon>
        <taxon>Ixodoidea</taxon>
        <taxon>Ixodidae</taxon>
        <taxon>Ixodinae</taxon>
        <taxon>Ixodes</taxon>
    </lineage>
</organism>
<dbReference type="Proteomes" id="UP000805193">
    <property type="component" value="Unassembled WGS sequence"/>
</dbReference>
<dbReference type="EMBL" id="JABSTQ010000152">
    <property type="protein sequence ID" value="KAG0445621.1"/>
    <property type="molecule type" value="Genomic_DNA"/>
</dbReference>
<sequence>MAVVDSDLKFVAIDVGAYGRQSDGGTLSASRFGKCLENGLLGLPPPRPLPNSTVIVPYVFLGDEAYHLRPDFLRPYPGKHQDDDKRIFNYRFSRARCVENAFGVLASRFRISRRTINLLPEHADYVVMATCALHNYLRDDSVYLPPSYVDKEDAYGNITNGNWRSNFKDDETVMTDLEPPMGHNYPGSAREARDLFCSYFMSRQGAVP</sequence>
<gene>
    <name evidence="1" type="ORF">HPB47_013419</name>
</gene>